<organism evidence="2 3">
    <name type="scientific">Desulfurobacterium thermolithotrophum (strain DSM 11699 / BSA)</name>
    <dbReference type="NCBI Taxonomy" id="868864"/>
    <lineage>
        <taxon>Bacteria</taxon>
        <taxon>Pseudomonadati</taxon>
        <taxon>Aquificota</taxon>
        <taxon>Aquificia</taxon>
        <taxon>Desulfurobacteriales</taxon>
        <taxon>Desulfurobacteriaceae</taxon>
        <taxon>Desulfurobacterium</taxon>
    </lineage>
</organism>
<dbReference type="InParanoid" id="F0S149"/>
<dbReference type="EMBL" id="CP002543">
    <property type="protein sequence ID" value="ADY73927.1"/>
    <property type="molecule type" value="Genomic_DNA"/>
</dbReference>
<reference evidence="2 3" key="1">
    <citation type="journal article" date="2011" name="Stand. Genomic Sci.">
        <title>Complete genome sequence of the thermophilic sulfur-reducer Desulfurobacterium thermolithotrophum type strain (BSA(T)) from a deep-sea hydrothermal vent.</title>
        <authorList>
            <person name="Goker M."/>
            <person name="Daligault H."/>
            <person name="Mwirichia R."/>
            <person name="Lapidus A."/>
            <person name="Lucas S."/>
            <person name="Deshpande S."/>
            <person name="Pagani I."/>
            <person name="Tapia R."/>
            <person name="Cheng J.F."/>
            <person name="Goodwin L."/>
            <person name="Pitluck S."/>
            <person name="Liolios K."/>
            <person name="Ivanova N."/>
            <person name="Mavromatis K."/>
            <person name="Mikhailova N."/>
            <person name="Pati A."/>
            <person name="Chen A."/>
            <person name="Palaniappan K."/>
            <person name="Han C."/>
            <person name="Land M."/>
            <person name="Hauser L."/>
            <person name="Pan C."/>
            <person name="Brambilla E.M."/>
            <person name="Rohde M."/>
            <person name="Spring S."/>
            <person name="Sikorski J."/>
            <person name="Wirth R."/>
            <person name="Detter J.C."/>
            <person name="Woyke T."/>
            <person name="Bristow J."/>
            <person name="Eisen J.A."/>
            <person name="Markowitz V."/>
            <person name="Hugenholtz P."/>
            <person name="Kyrpides N.C."/>
            <person name="Klenk H.P."/>
        </authorList>
    </citation>
    <scope>NUCLEOTIDE SEQUENCE [LARGE SCALE GENOMIC DNA]</scope>
    <source>
        <strain evidence="3">DSM 11699 / BSA</strain>
    </source>
</reference>
<evidence type="ECO:0000313" key="3">
    <source>
        <dbReference type="Proteomes" id="UP000007102"/>
    </source>
</evidence>
<reference evidence="3" key="2">
    <citation type="submission" date="2011-02" db="EMBL/GenBank/DDBJ databases">
        <title>The complete genome of Desulfurobacterium thermolithotrophum DSM 11699.</title>
        <authorList>
            <consortium name="US DOE Joint Genome Institute (JGI-PGF)"/>
            <person name="Lucas S."/>
            <person name="Copeland A."/>
            <person name="Lapidus A."/>
            <person name="Bruce D."/>
            <person name="Goodwin L."/>
            <person name="Pitluck S."/>
            <person name="Kyrpides N."/>
            <person name="Mavromatis K."/>
            <person name="Pagani I."/>
            <person name="Ivanova N."/>
            <person name="Mikhailova N."/>
            <person name="Daligault H."/>
            <person name="Detter J.C."/>
            <person name="Tapia R."/>
            <person name="Han C."/>
            <person name="Land M."/>
            <person name="Hauser L."/>
            <person name="Markowitz V."/>
            <person name="Cheng J.-F."/>
            <person name="Hugenholtz P."/>
            <person name="Woyke T."/>
            <person name="Wu D."/>
            <person name="Spring S."/>
            <person name="Brambilla E."/>
            <person name="Klenk H.-P."/>
            <person name="Eisen J.A."/>
        </authorList>
    </citation>
    <scope>NUCLEOTIDE SEQUENCE [LARGE SCALE GENOMIC DNA]</scope>
    <source>
        <strain evidence="3">DSM 11699 / BSA</strain>
    </source>
</reference>
<dbReference type="InterPro" id="IPR027417">
    <property type="entry name" value="P-loop_NTPase"/>
</dbReference>
<dbReference type="RefSeq" id="WP_013638877.1">
    <property type="nucleotide sequence ID" value="NC_015185.1"/>
</dbReference>
<dbReference type="Gene3D" id="3.40.50.300">
    <property type="entry name" value="P-loop containing nucleotide triphosphate hydrolases"/>
    <property type="match status" value="1"/>
</dbReference>
<proteinExistence type="predicted"/>
<evidence type="ECO:0008006" key="4">
    <source>
        <dbReference type="Google" id="ProtNLM"/>
    </source>
</evidence>
<dbReference type="HOGENOM" id="CLU_979093_0_0_0"/>
<gene>
    <name evidence="2" type="ordered locus">Dester_1292</name>
</gene>
<dbReference type="Proteomes" id="UP000007102">
    <property type="component" value="Chromosome"/>
</dbReference>
<evidence type="ECO:0000256" key="1">
    <source>
        <dbReference type="SAM" id="Coils"/>
    </source>
</evidence>
<protein>
    <recommendedName>
        <fullName evidence="4">Sulfotransferase domain-containing protein</fullName>
    </recommendedName>
</protein>
<name>F0S149_DESTD</name>
<feature type="coiled-coil region" evidence="1">
    <location>
        <begin position="241"/>
        <end position="280"/>
    </location>
</feature>
<sequence>MEVTIYSKSITSFKRKKFFKRLKEQLSTKRLIFTVTTGRSGTAYLSKIFSLVPNISAFHEPEPNFVDVMRLALEKPELAVKFWVLEKLPFIAKTPHNVYCETSHLFCKGFFYPLIDLGFLPELIILRREKRKVAKSLFELNTIPGKTSLALLYYLKPDDKGVFLPIKDWQKLHDYQLCYWYCLEIEKRMEVFKKEVLKRHGKVYDIEFSQILCFNGVMSLIKSMNLLPYSNFEGFVEILNQEIGKKVNEKKEEKVRKLEKELSTSQIEELEKEVENLVNYSGYK</sequence>
<dbReference type="AlphaFoldDB" id="F0S149"/>
<accession>F0S149</accession>
<evidence type="ECO:0000313" key="2">
    <source>
        <dbReference type="EMBL" id="ADY73927.1"/>
    </source>
</evidence>
<dbReference type="KEGG" id="dte:Dester_1292"/>
<dbReference type="SUPFAM" id="SSF52540">
    <property type="entry name" value="P-loop containing nucleoside triphosphate hydrolases"/>
    <property type="match status" value="1"/>
</dbReference>
<keyword evidence="3" id="KW-1185">Reference proteome</keyword>
<keyword evidence="1" id="KW-0175">Coiled coil</keyword>
<dbReference type="OrthoDB" id="288532at2"/>
<dbReference type="STRING" id="868864.Dester_1292"/>
<dbReference type="eggNOG" id="ENOG5032WNZ">
    <property type="taxonomic scope" value="Bacteria"/>
</dbReference>